<dbReference type="OrthoDB" id="9812274at2"/>
<proteinExistence type="predicted"/>
<dbReference type="SMART" id="SM00563">
    <property type="entry name" value="PlsC"/>
    <property type="match status" value="1"/>
</dbReference>
<dbReference type="AlphaFoldDB" id="A0A0B6D6I8"/>
<reference evidence="6 7" key="1">
    <citation type="journal article" date="2015" name="Genome Announc.">
        <title>Genome sequencing of 18 francisella strains to aid in assay development and testing.</title>
        <authorList>
            <person name="Johnson S.L."/>
            <person name="Daligault H.E."/>
            <person name="Davenport K.W."/>
            <person name="Coyne S.R."/>
            <person name="Frey K.G."/>
            <person name="Koroleva G.I."/>
            <person name="Broomall S.M."/>
            <person name="Bishop-Lilly K.A."/>
            <person name="Bruce D.C."/>
            <person name="Chertkov O."/>
            <person name="Freitas T."/>
            <person name="Jaissle J."/>
            <person name="Ladner J.T."/>
            <person name="Rosenzweig C.N."/>
            <person name="Gibbons H.S."/>
            <person name="Palacios G.F."/>
            <person name="Redden C.L."/>
            <person name="Xu Y."/>
            <person name="Minogue T.D."/>
            <person name="Chain P.S."/>
        </authorList>
    </citation>
    <scope>NUCLEOTIDE SEQUENCE [LARGE SCALE GENOMIC DNA]</scope>
    <source>
        <strain evidence="6 7">GA01-2794</strain>
    </source>
</reference>
<dbReference type="STRING" id="28110.KU46_229"/>
<dbReference type="SUPFAM" id="SSF69593">
    <property type="entry name" value="Glycerol-3-phosphate (1)-acyltransferase"/>
    <property type="match status" value="1"/>
</dbReference>
<keyword evidence="4" id="KW-0812">Transmembrane</keyword>
<dbReference type="CDD" id="cd07989">
    <property type="entry name" value="LPLAT_AGPAT-like"/>
    <property type="match status" value="1"/>
</dbReference>
<evidence type="ECO:0000256" key="4">
    <source>
        <dbReference type="SAM" id="Phobius"/>
    </source>
</evidence>
<dbReference type="Proteomes" id="UP000031830">
    <property type="component" value="Chromosome"/>
</dbReference>
<evidence type="ECO:0000256" key="2">
    <source>
        <dbReference type="ARBA" id="ARBA00022679"/>
    </source>
</evidence>
<evidence type="ECO:0000259" key="5">
    <source>
        <dbReference type="SMART" id="SM00563"/>
    </source>
</evidence>
<dbReference type="GO" id="GO:0003841">
    <property type="term" value="F:1-acylglycerol-3-phosphate O-acyltransferase activity"/>
    <property type="evidence" value="ECO:0007669"/>
    <property type="project" value="TreeGrafter"/>
</dbReference>
<evidence type="ECO:0000256" key="3">
    <source>
        <dbReference type="ARBA" id="ARBA00023315"/>
    </source>
</evidence>
<name>A0A0B6D6I8_9GAMM</name>
<accession>A0A0B6D6I8</accession>
<comment type="pathway">
    <text evidence="1">Lipid metabolism.</text>
</comment>
<evidence type="ECO:0000256" key="1">
    <source>
        <dbReference type="ARBA" id="ARBA00005189"/>
    </source>
</evidence>
<dbReference type="KEGG" id="fpz:LA55_1796"/>
<dbReference type="RefSeq" id="WP_044526840.1">
    <property type="nucleotide sequence ID" value="NZ_CP009440.1"/>
</dbReference>
<gene>
    <name evidence="6" type="ORF">LA55_1796</name>
</gene>
<protein>
    <submittedName>
        <fullName evidence="6">Acyltransferase family protein</fullName>
    </submittedName>
</protein>
<feature type="domain" description="Phospholipid/glycerol acyltransferase" evidence="5">
    <location>
        <begin position="87"/>
        <end position="195"/>
    </location>
</feature>
<feature type="transmembrane region" description="Helical" evidence="4">
    <location>
        <begin position="12"/>
        <end position="33"/>
    </location>
</feature>
<dbReference type="PANTHER" id="PTHR10434">
    <property type="entry name" value="1-ACYL-SN-GLYCEROL-3-PHOSPHATE ACYLTRANSFERASE"/>
    <property type="match status" value="1"/>
</dbReference>
<dbReference type="Pfam" id="PF01553">
    <property type="entry name" value="Acyltransferase"/>
    <property type="match status" value="1"/>
</dbReference>
<keyword evidence="2 6" id="KW-0808">Transferase</keyword>
<dbReference type="GO" id="GO:0006654">
    <property type="term" value="P:phosphatidic acid biosynthetic process"/>
    <property type="evidence" value="ECO:0007669"/>
    <property type="project" value="TreeGrafter"/>
</dbReference>
<evidence type="ECO:0000313" key="6">
    <source>
        <dbReference type="EMBL" id="AJI53278.1"/>
    </source>
</evidence>
<dbReference type="InterPro" id="IPR002123">
    <property type="entry name" value="Plipid/glycerol_acylTrfase"/>
</dbReference>
<keyword evidence="3 6" id="KW-0012">Acyltransferase</keyword>
<keyword evidence="4" id="KW-1133">Transmembrane helix</keyword>
<keyword evidence="4" id="KW-0472">Membrane</keyword>
<dbReference type="EMBL" id="CP009440">
    <property type="protein sequence ID" value="AJI53278.1"/>
    <property type="molecule type" value="Genomic_DNA"/>
</dbReference>
<dbReference type="PANTHER" id="PTHR10434:SF66">
    <property type="entry name" value="PHOSPHOLIPID_GLYCEROL ACYLTRANSFERASE DOMAIN-CONTAINING PROTEIN"/>
    <property type="match status" value="1"/>
</dbReference>
<organism evidence="6 7">
    <name type="scientific">Francisella philomiragia</name>
    <dbReference type="NCBI Taxonomy" id="28110"/>
    <lineage>
        <taxon>Bacteria</taxon>
        <taxon>Pseudomonadati</taxon>
        <taxon>Pseudomonadota</taxon>
        <taxon>Gammaproteobacteria</taxon>
        <taxon>Thiotrichales</taxon>
        <taxon>Francisellaceae</taxon>
        <taxon>Francisella</taxon>
    </lineage>
</organism>
<evidence type="ECO:0000313" key="7">
    <source>
        <dbReference type="Proteomes" id="UP000031830"/>
    </source>
</evidence>
<sequence length="258" mass="29881">MYKYLNRFYRRIATGICFFLFSFFGAILSYIYFPLVRVFIKDKSARTIHAQHTINIGFKIFIGIIHHFRIIQFEFEGIEKLYQDKGCIFIANHPTLIDYVAIVSKLKLCDNIVKQSLWENPYYKHVIETAGYIPNINPDQTFSRLNEIFAEGRNLLMFPEGTRTSPNQLPKLKRGAAQLAIRTNAPIRMIHISCSPVTLTKNTKWYNIAETTPLFRVVVGDKVNPQDFIDEADGVPSLAARRLTKFLQYNLSTKLDFL</sequence>